<sequence>MYGHLVGNTGNHTSVKGVPMPPTAWALSSEWSQIWDAPRFRGDGRVQKLALSREALGPLLKIAASCVAVLLPHVQGKEGAVVPPHGASRELLVAAVDGDPAGAALSDPTGDPAGWVRALAKSAFQTGDGDFIEGLSEASLDQLLDQHCSGQLEQAALLVRDPSAALQSALEAAREAV</sequence>
<protein>
    <submittedName>
        <fullName evidence="1">Uncharacterized protein</fullName>
    </submittedName>
</protein>
<comment type="caution">
    <text evidence="1">The sequence shown here is derived from an EMBL/GenBank/DDBJ whole genome shotgun (WGS) entry which is preliminary data.</text>
</comment>
<name>A0A813G4Y5_POLGL</name>
<keyword evidence="2" id="KW-1185">Reference proteome</keyword>
<evidence type="ECO:0000313" key="1">
    <source>
        <dbReference type="EMBL" id="CAE8621369.1"/>
    </source>
</evidence>
<feature type="non-terminal residue" evidence="1">
    <location>
        <position position="1"/>
    </location>
</feature>
<dbReference type="AlphaFoldDB" id="A0A813G4Y5"/>
<gene>
    <name evidence="1" type="ORF">PGLA1383_LOCUS38889</name>
</gene>
<reference evidence="1" key="1">
    <citation type="submission" date="2021-02" db="EMBL/GenBank/DDBJ databases">
        <authorList>
            <person name="Dougan E. K."/>
            <person name="Rhodes N."/>
            <person name="Thang M."/>
            <person name="Chan C."/>
        </authorList>
    </citation>
    <scope>NUCLEOTIDE SEQUENCE</scope>
</reference>
<dbReference type="EMBL" id="CAJNNV010027723">
    <property type="protein sequence ID" value="CAE8621369.1"/>
    <property type="molecule type" value="Genomic_DNA"/>
</dbReference>
<proteinExistence type="predicted"/>
<accession>A0A813G4Y5</accession>
<organism evidence="1 2">
    <name type="scientific">Polarella glacialis</name>
    <name type="common">Dinoflagellate</name>
    <dbReference type="NCBI Taxonomy" id="89957"/>
    <lineage>
        <taxon>Eukaryota</taxon>
        <taxon>Sar</taxon>
        <taxon>Alveolata</taxon>
        <taxon>Dinophyceae</taxon>
        <taxon>Suessiales</taxon>
        <taxon>Suessiaceae</taxon>
        <taxon>Polarella</taxon>
    </lineage>
</organism>
<evidence type="ECO:0000313" key="2">
    <source>
        <dbReference type="Proteomes" id="UP000654075"/>
    </source>
</evidence>
<dbReference type="Proteomes" id="UP000654075">
    <property type="component" value="Unassembled WGS sequence"/>
</dbReference>